<accession>A0A8S5ME16</accession>
<name>A0A8S5ME16_9CAUD</name>
<evidence type="ECO:0000313" key="1">
    <source>
        <dbReference type="EMBL" id="DAD80486.1"/>
    </source>
</evidence>
<dbReference type="EMBL" id="BK014884">
    <property type="protein sequence ID" value="DAD80486.1"/>
    <property type="molecule type" value="Genomic_DNA"/>
</dbReference>
<proteinExistence type="predicted"/>
<organism evidence="1">
    <name type="scientific">Siphoviridae sp. ctYh54</name>
    <dbReference type="NCBI Taxonomy" id="2826379"/>
    <lineage>
        <taxon>Viruses</taxon>
        <taxon>Duplodnaviria</taxon>
        <taxon>Heunggongvirae</taxon>
        <taxon>Uroviricota</taxon>
        <taxon>Caudoviricetes</taxon>
    </lineage>
</organism>
<reference evidence="1" key="1">
    <citation type="journal article" date="2021" name="Proc. Natl. Acad. Sci. U.S.A.">
        <title>A Catalog of Tens of Thousands of Viruses from Human Metagenomes Reveals Hidden Associations with Chronic Diseases.</title>
        <authorList>
            <person name="Tisza M.J."/>
            <person name="Buck C.B."/>
        </authorList>
    </citation>
    <scope>NUCLEOTIDE SEQUENCE</scope>
    <source>
        <strain evidence="1">CtYh54</strain>
    </source>
</reference>
<protein>
    <submittedName>
        <fullName evidence="1">Uncharacterized protein</fullName>
    </submittedName>
</protein>
<sequence length="64" mass="7350">MPCVSIQIKTFICISGGCSWLSKFYGRISFYKRLQSWCLVRFGGKETFYVPCIFGGYGRSSKPY</sequence>